<evidence type="ECO:0000313" key="15">
    <source>
        <dbReference type="EMBL" id="MEF2293621.1"/>
    </source>
</evidence>
<dbReference type="InterPro" id="IPR011608">
    <property type="entry name" value="PRD"/>
</dbReference>
<keyword evidence="2" id="KW-0813">Transport</keyword>
<sequence>MFDQRSFKLFEEIITHDEITVSQVIRKLDVSERQFYYDLEKVNNTLKSMKLKPIKLHSQQFVVDVKVKDLLQAGAPLDISMHHIVLSEKERIYLLYLYTFIRKEPVSNYHYQQLLYVSKNTALSDVKKAKELCQKKGVILQYSRKDGYHLTGTEMEKRRLASFCINYLLTKSLGKEMLVLVLKSWKQEDYYVNTQLTMNDVLKAKHIHLVKDRKAEVIFHLTFIRVRTAKIKPLFSQEEKQLLRSQRLFGLVEELARQLFENNQSEEQYYLTLQILIALQEVKLEENPYLRRLTSQIIEAFEKNTLLPIDNKTFLQKSLYNHLVPAFYRITFEIPLVNPLTSQIKQKYVELFQFVKRSLAPLSEWTKKPISDEEIGYFTLHFGGYLEKNRSRHKTEIHALIVCSNGVSSSIMLRAQLKEMFPNIHFSRVHTAEQVSLLPTSSYDLIFTTVDVDSPKPVFTVKPLLSKIEKNYLIESVMNQFPIFNNYDFSMDQIMEVIAKHTEIKDEKRLFSDLVDLIHLSHTDIGGYKPMLSELLTEEMIQFTDEPLSWKEAIEMAAQPLLEAQKIKPEYIEAMNKKVEEVGTYIHIGKGIAIPHARPEEGVVNLGMSFLRTKTPVKLLGKDDHQIDIFICLAAIDNEAHLKALSHLTKLLSDNATLQALKAAQTAQEVMEIIK</sequence>
<dbReference type="Proteomes" id="UP001356080">
    <property type="component" value="Unassembled WGS sequence"/>
</dbReference>
<dbReference type="GO" id="GO:0006355">
    <property type="term" value="P:regulation of DNA-templated transcription"/>
    <property type="evidence" value="ECO:0007669"/>
    <property type="project" value="InterPro"/>
</dbReference>
<reference evidence="16" key="2">
    <citation type="submission" date="2016-11" db="EMBL/GenBank/DDBJ databases">
        <title>Complete genome sequence of Virgibacillus pantothenticus 21D, a halophilic bacterium isolated from the deep hypersaline anoxic basin Discovery in the Mediterranean Sea.</title>
        <authorList>
            <person name="Zeaiter Z."/>
            <person name="Booth J.M."/>
            <person name="Prosdocimi E.M."/>
            <person name="Mapelli F."/>
            <person name="Fusi M."/>
            <person name="Daffonchio D."/>
            <person name="Borin S."/>
            <person name="Crotti E."/>
        </authorList>
    </citation>
    <scope>NUCLEOTIDE SEQUENCE [LARGE SCALE GENOMIC DNA]</scope>
    <source>
        <strain evidence="16">21D</strain>
    </source>
</reference>
<keyword evidence="3" id="KW-0963">Cytoplasm</keyword>
<dbReference type="SUPFAM" id="SSF63520">
    <property type="entry name" value="PTS-regulatory domain, PRD"/>
    <property type="match status" value="1"/>
</dbReference>
<dbReference type="AlphaFoldDB" id="A0A2K9J4V9"/>
<evidence type="ECO:0000256" key="2">
    <source>
        <dbReference type="ARBA" id="ARBA00022448"/>
    </source>
</evidence>
<dbReference type="GO" id="GO:0016301">
    <property type="term" value="F:kinase activity"/>
    <property type="evidence" value="ECO:0007669"/>
    <property type="project" value="UniProtKB-KW"/>
</dbReference>
<dbReference type="SUPFAM" id="SSF52794">
    <property type="entry name" value="PTS system IIB component-like"/>
    <property type="match status" value="1"/>
</dbReference>
<feature type="domain" description="PRD" evidence="13">
    <location>
        <begin position="285"/>
        <end position="392"/>
    </location>
</feature>
<dbReference type="InterPro" id="IPR013011">
    <property type="entry name" value="PTS_EIIB_2"/>
</dbReference>
<dbReference type="Gene3D" id="3.40.930.10">
    <property type="entry name" value="Mannitol-specific EII, Chain A"/>
    <property type="match status" value="1"/>
</dbReference>
<accession>A0A2K9J4V9</accession>
<dbReference type="EMBL" id="CP018622">
    <property type="protein sequence ID" value="AUJ26988.1"/>
    <property type="molecule type" value="Genomic_DNA"/>
</dbReference>
<dbReference type="PROSITE" id="PS51099">
    <property type="entry name" value="PTS_EIIB_TYPE_2"/>
    <property type="match status" value="1"/>
</dbReference>
<dbReference type="GO" id="GO:0008982">
    <property type="term" value="F:protein-N(PI)-phosphohistidine-sugar phosphotransferase activity"/>
    <property type="evidence" value="ECO:0007669"/>
    <property type="project" value="InterPro"/>
</dbReference>
<keyword evidence="6" id="KW-0598">Phosphotransferase system</keyword>
<evidence type="ECO:0000259" key="11">
    <source>
        <dbReference type="PROSITE" id="PS51094"/>
    </source>
</evidence>
<feature type="domain" description="PTS EIIB type-2" evidence="12">
    <location>
        <begin position="397"/>
        <end position="485"/>
    </location>
</feature>
<dbReference type="SUPFAM" id="SSF55804">
    <property type="entry name" value="Phoshotransferase/anion transport protein"/>
    <property type="match status" value="1"/>
</dbReference>
<dbReference type="STRING" id="302167.GCA_900166595_02793"/>
<dbReference type="RefSeq" id="WP_101934130.1">
    <property type="nucleotide sequence ID" value="NZ_CP018622.1"/>
</dbReference>
<dbReference type="InterPro" id="IPR036095">
    <property type="entry name" value="PTS_EIIB-like_sf"/>
</dbReference>
<evidence type="ECO:0000256" key="9">
    <source>
        <dbReference type="ARBA" id="ARBA00041175"/>
    </source>
</evidence>
<dbReference type="Pfam" id="PF00874">
    <property type="entry name" value="PRD"/>
    <property type="match status" value="1"/>
</dbReference>
<dbReference type="PROSITE" id="PS00372">
    <property type="entry name" value="PTS_EIIA_TYPE_2_HIS"/>
    <property type="match status" value="1"/>
</dbReference>
<dbReference type="PROSITE" id="PS51094">
    <property type="entry name" value="PTS_EIIA_TYPE_2"/>
    <property type="match status" value="1"/>
</dbReference>
<evidence type="ECO:0000256" key="1">
    <source>
        <dbReference type="ARBA" id="ARBA00004496"/>
    </source>
</evidence>
<dbReference type="PROSITE" id="PS51372">
    <property type="entry name" value="PRD_2"/>
    <property type="match status" value="1"/>
</dbReference>
<keyword evidence="5" id="KW-0808">Transferase</keyword>
<evidence type="ECO:0000256" key="5">
    <source>
        <dbReference type="ARBA" id="ARBA00022679"/>
    </source>
</evidence>
<evidence type="ECO:0000313" key="16">
    <source>
        <dbReference type="Proteomes" id="UP000234237"/>
    </source>
</evidence>
<evidence type="ECO:0000256" key="3">
    <source>
        <dbReference type="ARBA" id="ARBA00022490"/>
    </source>
</evidence>
<dbReference type="PANTHER" id="PTHR36203">
    <property type="entry name" value="ASCORBATE-SPECIFIC PTS SYSTEM EIIA COMPONENT"/>
    <property type="match status" value="1"/>
</dbReference>
<dbReference type="Proteomes" id="UP000234237">
    <property type="component" value="Chromosome"/>
</dbReference>
<evidence type="ECO:0000256" key="7">
    <source>
        <dbReference type="ARBA" id="ARBA00022777"/>
    </source>
</evidence>
<dbReference type="InterPro" id="IPR036634">
    <property type="entry name" value="PRD_sf"/>
</dbReference>
<dbReference type="InterPro" id="IPR002178">
    <property type="entry name" value="PTS_EIIA_type-2_dom"/>
</dbReference>
<keyword evidence="7" id="KW-0418">Kinase</keyword>
<dbReference type="EMBL" id="JAZHPM010000036">
    <property type="protein sequence ID" value="MEF2293621.1"/>
    <property type="molecule type" value="Genomic_DNA"/>
</dbReference>
<reference evidence="15 17" key="3">
    <citation type="submission" date="2024-01" db="EMBL/GenBank/DDBJ databases">
        <title>Survival strategy associated with biotechnological potential of Virgibacillus dokdonensis T4.6 isolated from salt-fermented shrimp paste.</title>
        <authorList>
            <person name="Doan T.V."/>
            <person name="Quach N.T."/>
            <person name="Phi Q.-T."/>
        </authorList>
    </citation>
    <scope>NUCLEOTIDE SEQUENCE [LARGE SCALE GENOMIC DNA]</scope>
    <source>
        <strain evidence="15 17">T4.6</strain>
    </source>
</reference>
<dbReference type="CDD" id="cd05568">
    <property type="entry name" value="PTS_IIB_bgl_like"/>
    <property type="match status" value="1"/>
</dbReference>
<keyword evidence="17" id="KW-1185">Reference proteome</keyword>
<evidence type="ECO:0000256" key="4">
    <source>
        <dbReference type="ARBA" id="ARBA00022553"/>
    </source>
</evidence>
<dbReference type="Pfam" id="PF00359">
    <property type="entry name" value="PTS_EIIA_2"/>
    <property type="match status" value="1"/>
</dbReference>
<dbReference type="KEGG" id="vpn:A21D_03954"/>
<dbReference type="CDD" id="cd00211">
    <property type="entry name" value="PTS_IIA_fru"/>
    <property type="match status" value="1"/>
</dbReference>
<organism evidence="14 16">
    <name type="scientific">Virgibacillus dokdonensis</name>
    <dbReference type="NCBI Taxonomy" id="302167"/>
    <lineage>
        <taxon>Bacteria</taxon>
        <taxon>Bacillati</taxon>
        <taxon>Bacillota</taxon>
        <taxon>Bacilli</taxon>
        <taxon>Bacillales</taxon>
        <taxon>Bacillaceae</taxon>
        <taxon>Virgibacillus</taxon>
    </lineage>
</organism>
<dbReference type="GO" id="GO:0009401">
    <property type="term" value="P:phosphoenolpyruvate-dependent sugar phosphotransferase system"/>
    <property type="evidence" value="ECO:0007669"/>
    <property type="project" value="UniProtKB-KW"/>
</dbReference>
<evidence type="ECO:0000313" key="14">
    <source>
        <dbReference type="EMBL" id="AUJ26988.1"/>
    </source>
</evidence>
<dbReference type="GO" id="GO:0005737">
    <property type="term" value="C:cytoplasm"/>
    <property type="evidence" value="ECO:0007669"/>
    <property type="project" value="UniProtKB-SubCell"/>
</dbReference>
<name>A0A2K9J4V9_9BACI</name>
<evidence type="ECO:0000256" key="8">
    <source>
        <dbReference type="ARBA" id="ARBA00037387"/>
    </source>
</evidence>
<evidence type="ECO:0000259" key="13">
    <source>
        <dbReference type="PROSITE" id="PS51372"/>
    </source>
</evidence>
<keyword evidence="4" id="KW-0597">Phosphoprotein</keyword>
<feature type="domain" description="PTS EIIA type-2" evidence="11">
    <location>
        <begin position="534"/>
        <end position="675"/>
    </location>
</feature>
<dbReference type="PANTHER" id="PTHR36203:SF1">
    <property type="entry name" value="ASCORBATE-SPECIFIC PTS SYSTEM EIIA COMPONENT"/>
    <property type="match status" value="1"/>
</dbReference>
<comment type="function">
    <text evidence="8">The phosphoenolpyruvate-dependent sugar phosphotransferase system (sugar PTS), a major carbohydrate active transport system, catalyzes the phosphorylation of incoming sugar substrates concomitantly with their translocation across the cell membrane. The enzyme II UlaABC PTS system is involved in ascorbate transport.</text>
</comment>
<proteinExistence type="predicted"/>
<evidence type="ECO:0000259" key="12">
    <source>
        <dbReference type="PROSITE" id="PS51099"/>
    </source>
</evidence>
<evidence type="ECO:0000313" key="17">
    <source>
        <dbReference type="Proteomes" id="UP001356080"/>
    </source>
</evidence>
<dbReference type="Gene3D" id="1.10.1790.10">
    <property type="entry name" value="PRD domain"/>
    <property type="match status" value="1"/>
</dbReference>
<evidence type="ECO:0000256" key="10">
    <source>
        <dbReference type="ARBA" id="ARBA00042072"/>
    </source>
</evidence>
<evidence type="ECO:0000256" key="6">
    <source>
        <dbReference type="ARBA" id="ARBA00022683"/>
    </source>
</evidence>
<dbReference type="InterPro" id="IPR051351">
    <property type="entry name" value="Ascorbate-PTS_EIIA_comp"/>
</dbReference>
<dbReference type="InterPro" id="IPR016152">
    <property type="entry name" value="PTrfase/Anion_transptr"/>
</dbReference>
<dbReference type="Gene3D" id="3.40.50.2300">
    <property type="match status" value="1"/>
</dbReference>
<reference evidence="14" key="1">
    <citation type="submission" date="2016-11" db="EMBL/GenBank/DDBJ databases">
        <title>Complete genome sequence of Virgibacillus dokdonensis 21D, a halophilic bacterium isolated from the deep hypersaline anoxic basin Discovery in the Mediterranean Sea.</title>
        <authorList>
            <person name="Zeaiter Z."/>
            <person name="Booth J.M."/>
            <person name="Prosdocimi E.M."/>
            <person name="Mapelli F."/>
            <person name="Fusi M."/>
            <person name="Daffonchio D."/>
            <person name="Borin S."/>
            <person name="Crotti E."/>
        </authorList>
    </citation>
    <scope>NUCLEOTIDE SEQUENCE</scope>
    <source>
        <strain evidence="14">21D</strain>
    </source>
</reference>
<comment type="subcellular location">
    <subcellularLocation>
        <location evidence="1">Cytoplasm</location>
    </subcellularLocation>
</comment>
<gene>
    <name evidence="14" type="primary">mtlR_2</name>
    <name evidence="14" type="ORF">A21D_03954</name>
    <name evidence="15" type="ORF">V2W34_16595</name>
</gene>
<protein>
    <recommendedName>
        <fullName evidence="9">Ascorbate-specific PTS system EIIA component</fullName>
    </recommendedName>
    <alternativeName>
        <fullName evidence="10">Ascorbate-specific phosphotransferase enzyme IIA component</fullName>
    </alternativeName>
</protein>